<dbReference type="EMBL" id="BSXT01001673">
    <property type="protein sequence ID" value="GMF44431.1"/>
    <property type="molecule type" value="Genomic_DNA"/>
</dbReference>
<feature type="region of interest" description="Disordered" evidence="1">
    <location>
        <begin position="14"/>
        <end position="45"/>
    </location>
</feature>
<organism evidence="2 3">
    <name type="scientific">Phytophthora fragariaefolia</name>
    <dbReference type="NCBI Taxonomy" id="1490495"/>
    <lineage>
        <taxon>Eukaryota</taxon>
        <taxon>Sar</taxon>
        <taxon>Stramenopiles</taxon>
        <taxon>Oomycota</taxon>
        <taxon>Peronosporomycetes</taxon>
        <taxon>Peronosporales</taxon>
        <taxon>Peronosporaceae</taxon>
        <taxon>Phytophthora</taxon>
    </lineage>
</organism>
<feature type="region of interest" description="Disordered" evidence="1">
    <location>
        <begin position="102"/>
        <end position="139"/>
    </location>
</feature>
<reference evidence="2" key="1">
    <citation type="submission" date="2023-04" db="EMBL/GenBank/DDBJ databases">
        <title>Phytophthora fragariaefolia NBRC 109709.</title>
        <authorList>
            <person name="Ichikawa N."/>
            <person name="Sato H."/>
            <person name="Tonouchi N."/>
        </authorList>
    </citation>
    <scope>NUCLEOTIDE SEQUENCE</scope>
    <source>
        <strain evidence="2">NBRC 109709</strain>
    </source>
</reference>
<sequence>MIFTSNCPTNSSWIPALDDESSMSSGEDMQPSYSFQGTDGACDQGAEGRNKLVLMKMLHTPKPRIKPEQKPKESLRDLIRSEQGKVAARALAHCHIIISKSAKEMQGLPKSNSLKKRSTQVAPERSKSQQRIVVTGGTQ</sequence>
<feature type="compositionally biased region" description="Polar residues" evidence="1">
    <location>
        <begin position="129"/>
        <end position="139"/>
    </location>
</feature>
<evidence type="ECO:0000313" key="2">
    <source>
        <dbReference type="EMBL" id="GMF44431.1"/>
    </source>
</evidence>
<evidence type="ECO:0000313" key="3">
    <source>
        <dbReference type="Proteomes" id="UP001165121"/>
    </source>
</evidence>
<dbReference type="AlphaFoldDB" id="A0A9W6XSM2"/>
<gene>
    <name evidence="2" type="ORF">Pfra01_001546600</name>
</gene>
<protein>
    <submittedName>
        <fullName evidence="2">Unnamed protein product</fullName>
    </submittedName>
</protein>
<evidence type="ECO:0000256" key="1">
    <source>
        <dbReference type="SAM" id="MobiDB-lite"/>
    </source>
</evidence>
<dbReference type="Proteomes" id="UP001165121">
    <property type="component" value="Unassembled WGS sequence"/>
</dbReference>
<accession>A0A9W6XSM2</accession>
<name>A0A9W6XSM2_9STRA</name>
<comment type="caution">
    <text evidence="2">The sequence shown here is derived from an EMBL/GenBank/DDBJ whole genome shotgun (WGS) entry which is preliminary data.</text>
</comment>
<keyword evidence="3" id="KW-1185">Reference proteome</keyword>
<proteinExistence type="predicted"/>